<protein>
    <recommendedName>
        <fullName evidence="4">DUF3741 domain-containing protein</fullName>
    </recommendedName>
</protein>
<feature type="compositionally biased region" description="Basic and acidic residues" evidence="1">
    <location>
        <begin position="431"/>
        <end position="457"/>
    </location>
</feature>
<name>A0AAP0NEP3_LIQFO</name>
<evidence type="ECO:0008006" key="4">
    <source>
        <dbReference type="Google" id="ProtNLM"/>
    </source>
</evidence>
<feature type="region of interest" description="Disordered" evidence="1">
    <location>
        <begin position="473"/>
        <end position="497"/>
    </location>
</feature>
<dbReference type="PANTHER" id="PTHR34282:SF1">
    <property type="entry name" value="DUF3741 DOMAIN-CONTAINING PROTEIN"/>
    <property type="match status" value="1"/>
</dbReference>
<organism evidence="2 3">
    <name type="scientific">Liquidambar formosana</name>
    <name type="common">Formosan gum</name>
    <dbReference type="NCBI Taxonomy" id="63359"/>
    <lineage>
        <taxon>Eukaryota</taxon>
        <taxon>Viridiplantae</taxon>
        <taxon>Streptophyta</taxon>
        <taxon>Embryophyta</taxon>
        <taxon>Tracheophyta</taxon>
        <taxon>Spermatophyta</taxon>
        <taxon>Magnoliopsida</taxon>
        <taxon>eudicotyledons</taxon>
        <taxon>Gunneridae</taxon>
        <taxon>Pentapetalae</taxon>
        <taxon>Saxifragales</taxon>
        <taxon>Altingiaceae</taxon>
        <taxon>Liquidambar</taxon>
    </lineage>
</organism>
<feature type="region of interest" description="Disordered" evidence="1">
    <location>
        <begin position="235"/>
        <end position="261"/>
    </location>
</feature>
<feature type="compositionally biased region" description="Basic and acidic residues" evidence="1">
    <location>
        <begin position="777"/>
        <end position="786"/>
    </location>
</feature>
<comment type="caution">
    <text evidence="2">The sequence shown here is derived from an EMBL/GenBank/DDBJ whole genome shotgun (WGS) entry which is preliminary data.</text>
</comment>
<feature type="region of interest" description="Disordered" evidence="1">
    <location>
        <begin position="299"/>
        <end position="338"/>
    </location>
</feature>
<feature type="region of interest" description="Disordered" evidence="1">
    <location>
        <begin position="524"/>
        <end position="572"/>
    </location>
</feature>
<feature type="region of interest" description="Disordered" evidence="1">
    <location>
        <begin position="748"/>
        <end position="803"/>
    </location>
</feature>
<feature type="region of interest" description="Disordered" evidence="1">
    <location>
        <begin position="606"/>
        <end position="646"/>
    </location>
</feature>
<evidence type="ECO:0000313" key="2">
    <source>
        <dbReference type="EMBL" id="KAK9270757.1"/>
    </source>
</evidence>
<sequence>MGNTHKRSNSGSRPLAIEDASKQIVPFGGGRSSEQIGDLSMALAFALENGGKLRRMDSSGSSSVLGFLQQIGRRSLDFGKMETKSGLDRHRSSTSRFPTLSHLHVKEISKGAQKLNQILRACSNGLNFDRYSIEIGKELLKGAMDLEESLRMLVNLQEASEYMVSPQRKNRIKLLEGDEDDDDNTVEIAEQKQLARPRFSFDKSSRNSYSIQEVARTGLKQRLMALTYPTEAPNFSHEQRAGITSNSVSHKRSASTGTNSKTAAVISEHKNHSGSSQSKPEKKGIPNVIAKLMGLEELPEQVNSKNTTLKESSSKKNIEGTALKKTAQGSTKNDEPKVKVTENLAPQIVKQKVTQANKISATQDTAFVLKADKNLLTRNSSFEMGGPDRKSPWKDSENAEGINPATGSKNATIKINKQQSNITQSNHVIGNRKDTQEKERRQDYAKHREQKGIENGETKELVIKDELQRMAPQTHKTPETANMLQDKTGGKESTLQTERRSINRLLFGSQQKTPNDVGFQQQHMFRRSEPQEEKRLAEEREQQNAKQTLQFRKQRGSEAVSKSSSKPMHDAMNLQKKNPHMNQATLGKKFATEAIEVMPSKGLPTIRRHEDLTDGSSTSLKVNMKDSMNRNSDQHTSLRDLETDSGKAKVSIPPIMAEKPVQVLPSQKKVHTTKLYRSETPRKIDEVVTRKNGTPHNFARPLKHQISILQEMKQRRHDKISGSKVAAAQVTAGRSKEAEIRIIRSKKSEASIQPSNKAQQLQKEAEQASTLYSPRGGECESLKEPHTLAPNDTYPNITSEVSNEQQGQALILSKDQELKSHKTVASALHGTHRGRMDMSYPSQLEHQKNSKLETQEPLTEIENHLKQILMKSQLFLNTAEALFKLNIPFGILHASSNNCQDEDSMLILDCGYEIMRRRGRRQELTVHPCMNISISSMKVRSLDDLVKQLHRDFGKLKYLR</sequence>
<gene>
    <name evidence="2" type="ORF">L1049_026340</name>
</gene>
<reference evidence="2 3" key="1">
    <citation type="journal article" date="2024" name="Plant J.">
        <title>Genome sequences and population genomics reveal climatic adaptation and genomic divergence between two closely related sweetgum species.</title>
        <authorList>
            <person name="Xu W.Q."/>
            <person name="Ren C.Q."/>
            <person name="Zhang X.Y."/>
            <person name="Comes H.P."/>
            <person name="Liu X.H."/>
            <person name="Li Y.G."/>
            <person name="Kettle C.J."/>
            <person name="Jalonen R."/>
            <person name="Gaisberger H."/>
            <person name="Ma Y.Z."/>
            <person name="Qiu Y.X."/>
        </authorList>
    </citation>
    <scope>NUCLEOTIDE SEQUENCE [LARGE SCALE GENOMIC DNA]</scope>
    <source>
        <strain evidence="2">Hangzhou</strain>
    </source>
</reference>
<feature type="compositionally biased region" description="Basic and acidic residues" evidence="1">
    <location>
        <begin position="526"/>
        <end position="543"/>
    </location>
</feature>
<evidence type="ECO:0000313" key="3">
    <source>
        <dbReference type="Proteomes" id="UP001415857"/>
    </source>
</evidence>
<feature type="compositionally biased region" description="Polar residues" evidence="1">
    <location>
        <begin position="242"/>
        <end position="261"/>
    </location>
</feature>
<feature type="region of interest" description="Disordered" evidence="1">
    <location>
        <begin position="430"/>
        <end position="457"/>
    </location>
</feature>
<dbReference type="PANTHER" id="PTHR34282">
    <property type="entry name" value="OS01G0228800 PROTEIN-RELATED"/>
    <property type="match status" value="1"/>
</dbReference>
<dbReference type="Proteomes" id="UP001415857">
    <property type="component" value="Unassembled WGS sequence"/>
</dbReference>
<accession>A0AAP0NEP3</accession>
<feature type="region of interest" description="Disordered" evidence="1">
    <location>
        <begin position="379"/>
        <end position="411"/>
    </location>
</feature>
<feature type="compositionally biased region" description="Polar residues" evidence="1">
    <location>
        <begin position="793"/>
        <end position="803"/>
    </location>
</feature>
<feature type="compositionally biased region" description="Polar residues" evidence="1">
    <location>
        <begin position="301"/>
        <end position="311"/>
    </location>
</feature>
<feature type="compositionally biased region" description="Polar residues" evidence="1">
    <location>
        <begin position="479"/>
        <end position="496"/>
    </location>
</feature>
<proteinExistence type="predicted"/>
<feature type="compositionally biased region" description="Basic and acidic residues" evidence="1">
    <location>
        <begin position="623"/>
        <end position="646"/>
    </location>
</feature>
<dbReference type="AlphaFoldDB" id="A0AAP0NEP3"/>
<dbReference type="EMBL" id="JBBPBK010000014">
    <property type="protein sequence ID" value="KAK9270757.1"/>
    <property type="molecule type" value="Genomic_DNA"/>
</dbReference>
<keyword evidence="3" id="KW-1185">Reference proteome</keyword>
<evidence type="ECO:0000256" key="1">
    <source>
        <dbReference type="SAM" id="MobiDB-lite"/>
    </source>
</evidence>
<feature type="compositionally biased region" description="Basic and acidic residues" evidence="1">
    <location>
        <begin position="386"/>
        <end position="397"/>
    </location>
</feature>